<evidence type="ECO:0008006" key="11">
    <source>
        <dbReference type="Google" id="ProtNLM"/>
    </source>
</evidence>
<dbReference type="Gene3D" id="2.60.120.380">
    <property type="match status" value="1"/>
</dbReference>
<evidence type="ECO:0000256" key="1">
    <source>
        <dbReference type="ARBA" id="ARBA00011073"/>
    </source>
</evidence>
<dbReference type="PANTHER" id="PTHR43806:SF65">
    <property type="entry name" value="SERINE PROTEASE APRX"/>
    <property type="match status" value="1"/>
</dbReference>
<feature type="domain" description="CARDB" evidence="8">
    <location>
        <begin position="791"/>
        <end position="870"/>
    </location>
</feature>
<dbReference type="Gene3D" id="3.40.50.200">
    <property type="entry name" value="Peptidase S8/S53 domain"/>
    <property type="match status" value="2"/>
</dbReference>
<dbReference type="Pfam" id="PF10342">
    <property type="entry name" value="Kre9_KNH"/>
    <property type="match status" value="4"/>
</dbReference>
<dbReference type="PROSITE" id="PS00138">
    <property type="entry name" value="SUBTILASE_SER"/>
    <property type="match status" value="1"/>
</dbReference>
<evidence type="ECO:0000256" key="4">
    <source>
        <dbReference type="ARBA" id="ARBA00022801"/>
    </source>
</evidence>
<dbReference type="InterPro" id="IPR015500">
    <property type="entry name" value="Peptidase_S8_subtilisin-rel"/>
</dbReference>
<dbReference type="SUPFAM" id="SSF52743">
    <property type="entry name" value="Subtilisin-like"/>
    <property type="match status" value="1"/>
</dbReference>
<feature type="domain" description="CARDB" evidence="8">
    <location>
        <begin position="1351"/>
        <end position="1429"/>
    </location>
</feature>
<keyword evidence="2" id="KW-0645">Protease</keyword>
<dbReference type="InterPro" id="IPR011635">
    <property type="entry name" value="CARDB"/>
</dbReference>
<dbReference type="GO" id="GO:0006508">
    <property type="term" value="P:proteolysis"/>
    <property type="evidence" value="ECO:0007669"/>
    <property type="project" value="UniProtKB-KW"/>
</dbReference>
<comment type="caution">
    <text evidence="10">The sequence shown here is derived from an EMBL/GenBank/DDBJ whole genome shotgun (WGS) entry which is preliminary data.</text>
</comment>
<dbReference type="InterPro" id="IPR013783">
    <property type="entry name" value="Ig-like_fold"/>
</dbReference>
<feature type="transmembrane region" description="Helical" evidence="6">
    <location>
        <begin position="12"/>
        <end position="28"/>
    </location>
</feature>
<dbReference type="Gene3D" id="2.60.40.10">
    <property type="entry name" value="Immunoglobulins"/>
    <property type="match status" value="4"/>
</dbReference>
<dbReference type="PROSITE" id="PS00136">
    <property type="entry name" value="SUBTILASE_ASP"/>
    <property type="match status" value="1"/>
</dbReference>
<keyword evidence="6" id="KW-1133">Transmembrane helix</keyword>
<evidence type="ECO:0000256" key="5">
    <source>
        <dbReference type="ARBA" id="ARBA00022825"/>
    </source>
</evidence>
<evidence type="ECO:0000259" key="9">
    <source>
        <dbReference type="Pfam" id="PF10342"/>
    </source>
</evidence>
<evidence type="ECO:0000256" key="2">
    <source>
        <dbReference type="ARBA" id="ARBA00022670"/>
    </source>
</evidence>
<keyword evidence="3" id="KW-0732">Signal</keyword>
<dbReference type="Gene3D" id="2.60.120.260">
    <property type="entry name" value="Galactose-binding domain-like"/>
    <property type="match status" value="1"/>
</dbReference>
<feature type="domain" description="Yeast cell wall synthesis Kre9/Knh1-like N-terminal" evidence="9">
    <location>
        <begin position="2075"/>
        <end position="2159"/>
    </location>
</feature>
<dbReference type="InterPro" id="IPR023827">
    <property type="entry name" value="Peptidase_S8_Asp-AS"/>
</dbReference>
<evidence type="ECO:0000259" key="7">
    <source>
        <dbReference type="Pfam" id="PF00082"/>
    </source>
</evidence>
<keyword evidence="5" id="KW-0720">Serine protease</keyword>
<gene>
    <name evidence="10" type="ORF">LCGC14_0788110</name>
</gene>
<dbReference type="PRINTS" id="PR00723">
    <property type="entry name" value="SUBTILISIN"/>
</dbReference>
<protein>
    <recommendedName>
        <fullName evidence="11">Peptidase S8/S53 domain-containing protein</fullName>
    </recommendedName>
</protein>
<feature type="transmembrane region" description="Helical" evidence="6">
    <location>
        <begin position="2267"/>
        <end position="2284"/>
    </location>
</feature>
<dbReference type="EMBL" id="LAZR01002070">
    <property type="protein sequence ID" value="KKN34997.1"/>
    <property type="molecule type" value="Genomic_DNA"/>
</dbReference>
<feature type="domain" description="Yeast cell wall synthesis Kre9/Knh1-like N-terminal" evidence="9">
    <location>
        <begin position="1887"/>
        <end position="1971"/>
    </location>
</feature>
<organism evidence="10">
    <name type="scientific">marine sediment metagenome</name>
    <dbReference type="NCBI Taxonomy" id="412755"/>
    <lineage>
        <taxon>unclassified sequences</taxon>
        <taxon>metagenomes</taxon>
        <taxon>ecological metagenomes</taxon>
    </lineage>
</organism>
<feature type="domain" description="Peptidase S8/S53" evidence="7">
    <location>
        <begin position="226"/>
        <end position="289"/>
    </location>
</feature>
<feature type="domain" description="Yeast cell wall synthesis Kre9/Knh1-like N-terminal" evidence="9">
    <location>
        <begin position="1981"/>
        <end position="2065"/>
    </location>
</feature>
<name>A0A0F9QD92_9ZZZZ</name>
<dbReference type="InterPro" id="IPR036852">
    <property type="entry name" value="Peptidase_S8/S53_dom_sf"/>
</dbReference>
<feature type="domain" description="CARDB" evidence="8">
    <location>
        <begin position="1081"/>
        <end position="1160"/>
    </location>
</feature>
<keyword evidence="6" id="KW-0812">Transmembrane</keyword>
<sequence>MSCIKRKYNKNSILIIILISLGMFYPLIEGQEFLLNNKEDASKVQGLDLNQVQFDQDSILKWKEQYLKADKNKNGISDALEARLKDSAEVRSFNEKSNEHKIKSDYRVITNDIFNSQYQTPEQIPLDNIPIIVLFPEGDYSSNSLFFEELGGSIKSTYNVAINGFAGRIGQNTLNEFCDSLREQNIPFFIEEDRIYQAQLYYAGRNMNLRPYVWNTLTYDGDQYSSIAIIDTGVDDSHNFFSPGYPSKIVGWRDEVNLLSSPYDDNGHGSHTSGIASGIGTPSYDASGRSVTTAAYEFDNTGYYSPIGTFMYDWTRFNVTDPGLIELFCEFDDFTPGPDDVDLYVYLYYGTTMVDSYEVGSDSWSHTLSYTATSGSLGAYSFRLLMTTLDYSGDGYVSDLKIRFRSEIHWPFDPPQFGSGDPWKGVAPDAKLVGVKVLDQYGYGSTSDIVSGIDWVITNRMVYNITTMSLSLGGGSGDTAMINAVNTAVENGIVTVVSAGNSGPGGNLIGSPGDADNVITVAAMSIDDQTTDYSSQGGPSYTGNTVKPDITAPGGSLYNLQMFSTDTNDNDASGAYLTDVYANDLDGAQGTSMSAPAVAGASNLLIEAMGGHQSWGYTATEAKRVKALLLMSATETYPLLRETSSTAYSPVLNRGGKDVHEGYGRLNVDVAIEAYTQELTIDSQFNAWITSSLVNPFNKHGLGCYANLINGQNYVFTLDVPSGADFDLHLYSDNPSSIGEPIMVASSTSTGLGTDEVISYTATSTGKYYLIAKAISGEGNAIISYPIIDHDLSVSLEVPSSPDIGNTYIINAIVTNTGNNDETNVDLLLYFDGVLVNSTTVSTLSIGTSQTIKYMWIPPDYRTYNFTAYVPPIPSETIIVNNIATELLAISNLKNYIMVPDYTYTWIDASGGTELFLGDDDYAVVALPFNFQFYNDTFSTVYLGSNGYLSFTDTAPLQFSNVPFPSGDPSHTYMIAPFWDDLTPPSGGHIYVQSFGTYWVAEWLDINHYAGPLVGSFQVILYETGEIVFNYDYLDATGYGYTCGLNLGVDTQYYNTYQGLDSLTDNFAIHFTTEVVVLDHDLSVSLGVPFSPNVGDTYMVNATVTNMGLDDETNVDLLLYLDNLLVDSTTISILPVGASEIINYIWIPPDYGLYNFTAYAPPVPSEVYLANNLATELVPIMDITLFDGMFIDYTFTIFGTVYPSQLTWSYVSGDIFHVDWVMPSQTQYWDVDTQTRITQGSSGGFAFGSGVHTPIWIFTDVSLGDQMLIAVDAEGDHLFEITSELIYDLPGFGPVEVWELEDLTVPGGIAWYEKSTGILLNATFLFSGGFYSFDFVDTNVPFSYIVTDHELSVSLEVPSSPDVGEPYIVNATVFNDGNYDESNVDLFLYLDTVLVDSTTITTLPIGASETINYLWTPPDYGTYNFTAYAPPVPSEAFTGNNLVTEIIQIIDTELFDGMYIDHIFTSDAPYSSTFSYTPYSGALWYETLDIQGLITYTWIVDAQTRLMSGGSVFMDGAHTPVWIFTDINLGDTVPISVDGEGDHSFLVSDERIYDIPGFGLVEIWELEDLTFPGGIAWYEKSKGVLLNGTFLFSGGFYSFDFVDTNVQFSYITLDHELKVSLEVPSSPDIGNTYIVNATVFNNGNYDESNVDLLLYLDTVLVDSTTISTLPVGASETINYMWTPPDYGTYNFTAYAPPVPSEAFTGNNLVTEIISIRKTIFFEDFESGLSKWETITGLWHLTDDTSIWSDPYHSPTHSMWFGDESTGTFDTGLQEYGELVSYPIDLSSYGDTILEFYHWREGEGGSYDVSYVYISIDGINWDLLYQSSSAYIAPWEQVSLDISGYAGNPSVQLRFYFDTLDGIGNDYRGWLVDDIEILGTPFLTITAPDSTSVWETGTSQSITWTSTGSSSDVKLELYENDVLVMEIVASTPNDGEYSWTIPSGLADSTLYQVLISDVVNPATDDLSDYFEIFNPIITITAPDSTSVWETGTSQSITWTSTGSSSDVKLELYENDVLVMEIVASTPNDGEYSWTIPSGLADSTLYQVLISDVVNPATDDLSDYFEIFNPIITITAPDSTSVWETGTSQSITWTSTGSSSDVKLELYENDVLVMEIVASTPNDGEYSWTIPSGLADSTLYQVLISDVANLATDDFSDYFEIFTVPDTITVTIPDGLTAWETGTTHSITWTSTGGITNVKIELYKGDVFDREIVASTPNDGSYDWTIPIDLDDDIDYKIKISDVSNPATYDESPNFALTRIPLPPGIPGYDVYLIIGVVCMLSIILVKRRFKKSIKF</sequence>
<dbReference type="PANTHER" id="PTHR43806">
    <property type="entry name" value="PEPTIDASE S8"/>
    <property type="match status" value="1"/>
</dbReference>
<keyword evidence="4" id="KW-0378">Hydrolase</keyword>
<dbReference type="Pfam" id="PF00082">
    <property type="entry name" value="Peptidase_S8"/>
    <property type="match status" value="2"/>
</dbReference>
<reference evidence="10" key="1">
    <citation type="journal article" date="2015" name="Nature">
        <title>Complex archaea that bridge the gap between prokaryotes and eukaryotes.</title>
        <authorList>
            <person name="Spang A."/>
            <person name="Saw J.H."/>
            <person name="Jorgensen S.L."/>
            <person name="Zaremba-Niedzwiedzka K."/>
            <person name="Martijn J."/>
            <person name="Lind A.E."/>
            <person name="van Eijk R."/>
            <person name="Schleper C."/>
            <person name="Guy L."/>
            <person name="Ettema T.J."/>
        </authorList>
    </citation>
    <scope>NUCLEOTIDE SEQUENCE</scope>
</reference>
<feature type="domain" description="CARDB" evidence="8">
    <location>
        <begin position="1617"/>
        <end position="1695"/>
    </location>
</feature>
<feature type="domain" description="Yeast cell wall synthesis Kre9/Knh1-like N-terminal" evidence="9">
    <location>
        <begin position="2171"/>
        <end position="2254"/>
    </location>
</feature>
<keyword evidence="6" id="KW-0472">Membrane</keyword>
<dbReference type="InterPro" id="IPR050131">
    <property type="entry name" value="Peptidase_S8_subtilisin-like"/>
</dbReference>
<evidence type="ECO:0000256" key="6">
    <source>
        <dbReference type="SAM" id="Phobius"/>
    </source>
</evidence>
<feature type="domain" description="Peptidase S8/S53" evidence="7">
    <location>
        <begin position="423"/>
        <end position="643"/>
    </location>
</feature>
<dbReference type="InterPro" id="IPR000209">
    <property type="entry name" value="Peptidase_S8/S53_dom"/>
</dbReference>
<dbReference type="PROSITE" id="PS51892">
    <property type="entry name" value="SUBTILASE"/>
    <property type="match status" value="1"/>
</dbReference>
<evidence type="ECO:0000259" key="8">
    <source>
        <dbReference type="Pfam" id="PF07705"/>
    </source>
</evidence>
<dbReference type="GO" id="GO:0004252">
    <property type="term" value="F:serine-type endopeptidase activity"/>
    <property type="evidence" value="ECO:0007669"/>
    <property type="project" value="InterPro"/>
</dbReference>
<accession>A0A0F9QD92</accession>
<dbReference type="Pfam" id="PF07705">
    <property type="entry name" value="CARDB"/>
    <property type="match status" value="4"/>
</dbReference>
<evidence type="ECO:0000313" key="10">
    <source>
        <dbReference type="EMBL" id="KKN34997.1"/>
    </source>
</evidence>
<evidence type="ECO:0000256" key="3">
    <source>
        <dbReference type="ARBA" id="ARBA00022729"/>
    </source>
</evidence>
<dbReference type="InterPro" id="IPR023828">
    <property type="entry name" value="Peptidase_S8_Ser-AS"/>
</dbReference>
<dbReference type="InterPro" id="IPR018466">
    <property type="entry name" value="Kre9/Knh1-like_N"/>
</dbReference>
<proteinExistence type="inferred from homology"/>
<comment type="similarity">
    <text evidence="1">Belongs to the peptidase S8 family.</text>
</comment>